<sequence>MGFRSKQIEEAHKQQRQAPPCLAFLQLYIAGDNRHGIQPLNGRMK</sequence>
<organism evidence="1">
    <name type="scientific">Collimonas fungivorans</name>
    <dbReference type="NCBI Taxonomy" id="158899"/>
    <lineage>
        <taxon>Bacteria</taxon>
        <taxon>Pseudomonadati</taxon>
        <taxon>Pseudomonadota</taxon>
        <taxon>Betaproteobacteria</taxon>
        <taxon>Burkholderiales</taxon>
        <taxon>Oxalobacteraceae</taxon>
        <taxon>Collimonas</taxon>
    </lineage>
</organism>
<dbReference type="AlphaFoldDB" id="A0A127P973"/>
<proteinExistence type="predicted"/>
<dbReference type="EMBL" id="CP013232">
    <property type="protein sequence ID" value="AMO94308.1"/>
    <property type="molecule type" value="Genomic_DNA"/>
</dbReference>
<dbReference type="Proteomes" id="UP000072421">
    <property type="component" value="Chromosome"/>
</dbReference>
<gene>
    <name evidence="1" type="ORF">CFter6_1606</name>
</gene>
<dbReference type="PATRIC" id="fig|158899.10.peg.1615"/>
<name>A0A127P973_9BURK</name>
<accession>A0A127P973</accession>
<reference evidence="1 2" key="1">
    <citation type="submission" date="2015-11" db="EMBL/GenBank/DDBJ databases">
        <title>Exploring the genomic traits of fungus-feeding bacterial genus Collimonas.</title>
        <authorList>
            <person name="Song C."/>
            <person name="Schmidt R."/>
            <person name="de Jager V."/>
            <person name="Krzyzanowska D."/>
            <person name="Jongedijk E."/>
            <person name="Cankar K."/>
            <person name="Beekwilder J."/>
            <person name="van Veen A."/>
            <person name="de Boer W."/>
            <person name="van Veen J.A."/>
            <person name="Garbeva P."/>
        </authorList>
    </citation>
    <scope>NUCLEOTIDE SEQUENCE [LARGE SCALE GENOMIC DNA]</scope>
    <source>
        <strain evidence="1 2">Ter6</strain>
    </source>
</reference>
<protein>
    <submittedName>
        <fullName evidence="1">Uncharacterized protein</fullName>
    </submittedName>
</protein>
<evidence type="ECO:0000313" key="2">
    <source>
        <dbReference type="Proteomes" id="UP000072421"/>
    </source>
</evidence>
<evidence type="ECO:0000313" key="1">
    <source>
        <dbReference type="EMBL" id="AMO94308.1"/>
    </source>
</evidence>